<organism evidence="2 3">
    <name type="scientific">Cirrhinus mrigala</name>
    <name type="common">Mrigala</name>
    <dbReference type="NCBI Taxonomy" id="683832"/>
    <lineage>
        <taxon>Eukaryota</taxon>
        <taxon>Metazoa</taxon>
        <taxon>Chordata</taxon>
        <taxon>Craniata</taxon>
        <taxon>Vertebrata</taxon>
        <taxon>Euteleostomi</taxon>
        <taxon>Actinopterygii</taxon>
        <taxon>Neopterygii</taxon>
        <taxon>Teleostei</taxon>
        <taxon>Ostariophysi</taxon>
        <taxon>Cypriniformes</taxon>
        <taxon>Cyprinidae</taxon>
        <taxon>Labeoninae</taxon>
        <taxon>Labeonini</taxon>
        <taxon>Cirrhinus</taxon>
    </lineage>
</organism>
<dbReference type="AlphaFoldDB" id="A0ABD0Q1Y7"/>
<accession>A0ABD0Q1Y7</accession>
<comment type="caution">
    <text evidence="2">The sequence shown here is derived from an EMBL/GenBank/DDBJ whole genome shotgun (WGS) entry which is preliminary data.</text>
</comment>
<feature type="region of interest" description="Disordered" evidence="1">
    <location>
        <begin position="39"/>
        <end position="64"/>
    </location>
</feature>
<evidence type="ECO:0000313" key="2">
    <source>
        <dbReference type="EMBL" id="KAL0179920.1"/>
    </source>
</evidence>
<gene>
    <name evidence="2" type="ORF">M9458_025362</name>
</gene>
<sequence length="64" mass="7258">MSRCVALQTHLASVVEALVHAAIAEMCKLMEEETLSFQSSDISRDHCENEEVESRMKMEKGEKM</sequence>
<reference evidence="2 3" key="1">
    <citation type="submission" date="2024-05" db="EMBL/GenBank/DDBJ databases">
        <title>Genome sequencing and assembly of Indian major carp, Cirrhinus mrigala (Hamilton, 1822).</title>
        <authorList>
            <person name="Mohindra V."/>
            <person name="Chowdhury L.M."/>
            <person name="Lal K."/>
            <person name="Jena J.K."/>
        </authorList>
    </citation>
    <scope>NUCLEOTIDE SEQUENCE [LARGE SCALE GENOMIC DNA]</scope>
    <source>
        <strain evidence="2">CM1030</strain>
        <tissue evidence="2">Blood</tissue>
    </source>
</reference>
<feature type="non-terminal residue" evidence="2">
    <location>
        <position position="64"/>
    </location>
</feature>
<keyword evidence="3" id="KW-1185">Reference proteome</keyword>
<proteinExistence type="predicted"/>
<dbReference type="Proteomes" id="UP001529510">
    <property type="component" value="Unassembled WGS sequence"/>
</dbReference>
<name>A0ABD0Q1Y7_CIRMR</name>
<protein>
    <submittedName>
        <fullName evidence="2">Uncharacterized protein</fullName>
    </submittedName>
</protein>
<dbReference type="EMBL" id="JAMKFB020000012">
    <property type="protein sequence ID" value="KAL0179920.1"/>
    <property type="molecule type" value="Genomic_DNA"/>
</dbReference>
<feature type="compositionally biased region" description="Basic and acidic residues" evidence="1">
    <location>
        <begin position="42"/>
        <end position="64"/>
    </location>
</feature>
<evidence type="ECO:0000313" key="3">
    <source>
        <dbReference type="Proteomes" id="UP001529510"/>
    </source>
</evidence>
<evidence type="ECO:0000256" key="1">
    <source>
        <dbReference type="SAM" id="MobiDB-lite"/>
    </source>
</evidence>